<dbReference type="SMART" id="SM01230">
    <property type="entry name" value="Gln-synt_C"/>
    <property type="match status" value="1"/>
</dbReference>
<dbReference type="InterPro" id="IPR036651">
    <property type="entry name" value="Gln_synt_N_sf"/>
</dbReference>
<evidence type="ECO:0000256" key="1">
    <source>
        <dbReference type="ARBA" id="ARBA00022598"/>
    </source>
</evidence>
<feature type="domain" description="GS catalytic" evidence="5">
    <location>
        <begin position="103"/>
        <end position="451"/>
    </location>
</feature>
<dbReference type="GO" id="GO:0004356">
    <property type="term" value="F:glutamine synthetase activity"/>
    <property type="evidence" value="ECO:0007669"/>
    <property type="project" value="InterPro"/>
</dbReference>
<dbReference type="PANTHER" id="PTHR43785:SF12">
    <property type="entry name" value="TYPE-1 GLUTAMINE SYNTHETASE 2"/>
    <property type="match status" value="1"/>
</dbReference>
<protein>
    <submittedName>
        <fullName evidence="6">Uncharacterized protein</fullName>
    </submittedName>
</protein>
<dbReference type="Pfam" id="PF03951">
    <property type="entry name" value="Gln-synt_N"/>
    <property type="match status" value="1"/>
</dbReference>
<dbReference type="Gene3D" id="3.10.20.70">
    <property type="entry name" value="Glutamine synthetase, N-terminal domain"/>
    <property type="match status" value="1"/>
</dbReference>
<dbReference type="InterPro" id="IPR008147">
    <property type="entry name" value="Gln_synt_N"/>
</dbReference>
<evidence type="ECO:0000259" key="5">
    <source>
        <dbReference type="PROSITE" id="PS51987"/>
    </source>
</evidence>
<feature type="domain" description="GS beta-grasp" evidence="4">
    <location>
        <begin position="14"/>
        <end position="97"/>
    </location>
</feature>
<dbReference type="GO" id="GO:0006542">
    <property type="term" value="P:glutamine biosynthetic process"/>
    <property type="evidence" value="ECO:0007669"/>
    <property type="project" value="InterPro"/>
</dbReference>
<dbReference type="GO" id="GO:0005524">
    <property type="term" value="F:ATP binding"/>
    <property type="evidence" value="ECO:0007669"/>
    <property type="project" value="UniProtKB-KW"/>
</dbReference>
<evidence type="ECO:0000256" key="3">
    <source>
        <dbReference type="ARBA" id="ARBA00022840"/>
    </source>
</evidence>
<dbReference type="AlphaFoldDB" id="A0A381S371"/>
<dbReference type="InterPro" id="IPR014746">
    <property type="entry name" value="Gln_synth/guanido_kin_cat_dom"/>
</dbReference>
<accession>A0A381S371</accession>
<dbReference type="SUPFAM" id="SSF55931">
    <property type="entry name" value="Glutamine synthetase/guanido kinase"/>
    <property type="match status" value="1"/>
</dbReference>
<dbReference type="SUPFAM" id="SSF54368">
    <property type="entry name" value="Glutamine synthetase, N-terminal domain"/>
    <property type="match status" value="1"/>
</dbReference>
<reference evidence="6" key="1">
    <citation type="submission" date="2018-05" db="EMBL/GenBank/DDBJ databases">
        <authorList>
            <person name="Lanie J.A."/>
            <person name="Ng W.-L."/>
            <person name="Kazmierczak K.M."/>
            <person name="Andrzejewski T.M."/>
            <person name="Davidsen T.M."/>
            <person name="Wayne K.J."/>
            <person name="Tettelin H."/>
            <person name="Glass J.I."/>
            <person name="Rusch D."/>
            <person name="Podicherti R."/>
            <person name="Tsui H.-C.T."/>
            <person name="Winkler M.E."/>
        </authorList>
    </citation>
    <scope>NUCLEOTIDE SEQUENCE</scope>
</reference>
<dbReference type="NCBIfam" id="TIGR03105">
    <property type="entry name" value="gln_synth_III"/>
    <property type="match status" value="1"/>
</dbReference>
<gene>
    <name evidence="6" type="ORF">METZ01_LOCUS50625</name>
</gene>
<dbReference type="EMBL" id="UINC01002540">
    <property type="protein sequence ID" value="SUZ97771.1"/>
    <property type="molecule type" value="Genomic_DNA"/>
</dbReference>
<dbReference type="PROSITE" id="PS51987">
    <property type="entry name" value="GS_CATALYTIC"/>
    <property type="match status" value="1"/>
</dbReference>
<dbReference type="InterPro" id="IPR017536">
    <property type="entry name" value="Glutamine_synthetase_typeIII"/>
</dbReference>
<dbReference type="Pfam" id="PF00120">
    <property type="entry name" value="Gln-synt_C"/>
    <property type="match status" value="1"/>
</dbReference>
<keyword evidence="3" id="KW-0067">ATP-binding</keyword>
<organism evidence="6">
    <name type="scientific">marine metagenome</name>
    <dbReference type="NCBI Taxonomy" id="408172"/>
    <lineage>
        <taxon>unclassified sequences</taxon>
        <taxon>metagenomes</taxon>
        <taxon>ecological metagenomes</taxon>
    </lineage>
</organism>
<evidence type="ECO:0000256" key="2">
    <source>
        <dbReference type="ARBA" id="ARBA00022741"/>
    </source>
</evidence>
<name>A0A381S371_9ZZZZ</name>
<evidence type="ECO:0000259" key="4">
    <source>
        <dbReference type="PROSITE" id="PS51986"/>
    </source>
</evidence>
<evidence type="ECO:0000313" key="6">
    <source>
        <dbReference type="EMBL" id="SUZ97771.1"/>
    </source>
</evidence>
<keyword evidence="1" id="KW-0436">Ligase</keyword>
<sequence>MNTKQDVQSKLNDDRIEYLLAQFVDINGSPKVKMVPVDSFDDIVDEGAGFAGAALEGMGQGPHSHDMMARPDMDSYTPLPWRDGVARFACDLFVDDEPHMYCPRQNMKRVLSDVNAAGYSFQVGIEPEHFLVTRTDDGIRVWDPSNVDSLAKPCYDFKGIANVMDYLQDMMDAMGKLGWGVYQADHEDANGQYEINFVYADALVTADRYTFFKMMTSQFAQKYGAIATHMAKPFTDRTGNGGHIHYHLADAETGKNLFVDENDPRGLGTSELGYHFIGGILEHASALAAVMSPTVNCYKRLQVGEGLRSSASGFNWTPAFISYGDNNRTQMIRTAGPGNLEDRTISAACNPYLAFAAYVAAGMDGIARKLDPGEPNTGNLYELGLQEIGRRGIQLLPQTLHEALGELRKDEVVKDGLGVIYDEFVELKEAEWAEYHAQVSQWEIDRYLTLF</sequence>
<keyword evidence="2" id="KW-0547">Nucleotide-binding</keyword>
<dbReference type="Gene3D" id="3.30.590.10">
    <property type="entry name" value="Glutamine synthetase/guanido kinase, catalytic domain"/>
    <property type="match status" value="1"/>
</dbReference>
<dbReference type="InterPro" id="IPR008146">
    <property type="entry name" value="Gln_synth_cat_dom"/>
</dbReference>
<dbReference type="PROSITE" id="PS51986">
    <property type="entry name" value="GS_BETA_GRASP"/>
    <property type="match status" value="1"/>
</dbReference>
<dbReference type="PANTHER" id="PTHR43785">
    <property type="entry name" value="GAMMA-GLUTAMYLPUTRESCINE SYNTHETASE"/>
    <property type="match status" value="1"/>
</dbReference>
<proteinExistence type="predicted"/>